<dbReference type="CDD" id="cd16448">
    <property type="entry name" value="RING-H2"/>
    <property type="match status" value="1"/>
</dbReference>
<keyword evidence="2 4" id="KW-0863">Zinc-finger</keyword>
<keyword evidence="3" id="KW-0862">Zinc</keyword>
<keyword evidence="1" id="KW-0479">Metal-binding</keyword>
<evidence type="ECO:0000256" key="2">
    <source>
        <dbReference type="ARBA" id="ARBA00022771"/>
    </source>
</evidence>
<dbReference type="AlphaFoldDB" id="A0A915LGN9"/>
<evidence type="ECO:0000256" key="1">
    <source>
        <dbReference type="ARBA" id="ARBA00022723"/>
    </source>
</evidence>
<accession>A0A915LGN9</accession>
<evidence type="ECO:0000313" key="9">
    <source>
        <dbReference type="WBParaSite" id="scaffold1189_cov198.g2633"/>
    </source>
</evidence>
<dbReference type="GO" id="GO:0061630">
    <property type="term" value="F:ubiquitin protein ligase activity"/>
    <property type="evidence" value="ECO:0007669"/>
    <property type="project" value="TreeGrafter"/>
</dbReference>
<dbReference type="Gene3D" id="3.30.40.10">
    <property type="entry name" value="Zinc/RING finger domain, C3HC4 (zinc finger)"/>
    <property type="match status" value="1"/>
</dbReference>
<dbReference type="SMART" id="SM00184">
    <property type="entry name" value="RING"/>
    <property type="match status" value="1"/>
</dbReference>
<dbReference type="SUPFAM" id="SSF57850">
    <property type="entry name" value="RING/U-box"/>
    <property type="match status" value="1"/>
</dbReference>
<dbReference type="InterPro" id="IPR001841">
    <property type="entry name" value="Znf_RING"/>
</dbReference>
<evidence type="ECO:0000256" key="4">
    <source>
        <dbReference type="PROSITE-ProRule" id="PRU00175"/>
    </source>
</evidence>
<organism evidence="8 9">
    <name type="scientific">Meloidogyne javanica</name>
    <name type="common">Root-knot nematode worm</name>
    <dbReference type="NCBI Taxonomy" id="6303"/>
    <lineage>
        <taxon>Eukaryota</taxon>
        <taxon>Metazoa</taxon>
        <taxon>Ecdysozoa</taxon>
        <taxon>Nematoda</taxon>
        <taxon>Chromadorea</taxon>
        <taxon>Rhabditida</taxon>
        <taxon>Tylenchina</taxon>
        <taxon>Tylenchomorpha</taxon>
        <taxon>Tylenchoidea</taxon>
        <taxon>Meloidogynidae</taxon>
        <taxon>Meloidogyninae</taxon>
        <taxon>Meloidogyne</taxon>
        <taxon>Meloidogyne incognita group</taxon>
    </lineage>
</organism>
<dbReference type="Pfam" id="PF13639">
    <property type="entry name" value="zf-RING_2"/>
    <property type="match status" value="1"/>
</dbReference>
<dbReference type="InterPro" id="IPR013083">
    <property type="entry name" value="Znf_RING/FYVE/PHD"/>
</dbReference>
<feature type="compositionally biased region" description="Gly residues" evidence="5">
    <location>
        <begin position="45"/>
        <end position="59"/>
    </location>
</feature>
<feature type="domain" description="RING-type" evidence="7">
    <location>
        <begin position="210"/>
        <end position="255"/>
    </location>
</feature>
<evidence type="ECO:0000259" key="7">
    <source>
        <dbReference type="PROSITE" id="PS50089"/>
    </source>
</evidence>
<evidence type="ECO:0000313" key="8">
    <source>
        <dbReference type="Proteomes" id="UP000887561"/>
    </source>
</evidence>
<dbReference type="GO" id="GO:0008270">
    <property type="term" value="F:zinc ion binding"/>
    <property type="evidence" value="ECO:0007669"/>
    <property type="project" value="UniProtKB-KW"/>
</dbReference>
<evidence type="ECO:0000256" key="6">
    <source>
        <dbReference type="SAM" id="SignalP"/>
    </source>
</evidence>
<keyword evidence="8" id="KW-1185">Reference proteome</keyword>
<dbReference type="Proteomes" id="UP000887561">
    <property type="component" value="Unplaced"/>
</dbReference>
<feature type="signal peptide" evidence="6">
    <location>
        <begin position="1"/>
        <end position="22"/>
    </location>
</feature>
<feature type="chain" id="PRO_5037227251" evidence="6">
    <location>
        <begin position="23"/>
        <end position="289"/>
    </location>
</feature>
<dbReference type="PROSITE" id="PS50089">
    <property type="entry name" value="ZF_RING_2"/>
    <property type="match status" value="1"/>
</dbReference>
<proteinExistence type="predicted"/>
<sequence length="289" mass="32395">MSKTSTFLFYLTFILILRSSSSGGGRSGRGGRGGQARHLRSGHAGSRGVGSGVVGGDGVGSSSRGAHGEASSSSIVGPSFSESEKEKIQRVRAELIRDYTESKDVDKYNTFHNCFVEMEILSREGHNKITNIPNECLKFLEESLLKQGILGNDLKRAKNEMMRNGDAFNQIKEYCVNYLLETSEEIKKNCGKKIMEFMLNDALSNHITDCSICYEEFQQDEIIVRSKCGHYFHWDCLSKNVAIGQGNYDSCPLCRKKLESITNEEVEELNEKLKIIHLGFEGKYVFREN</sequence>
<reference evidence="9" key="1">
    <citation type="submission" date="2022-11" db="UniProtKB">
        <authorList>
            <consortium name="WormBaseParasite"/>
        </authorList>
    </citation>
    <scope>IDENTIFICATION</scope>
</reference>
<dbReference type="PANTHER" id="PTHR45969">
    <property type="entry name" value="RING ZINC FINGER PROTEIN-RELATED"/>
    <property type="match status" value="1"/>
</dbReference>
<protein>
    <submittedName>
        <fullName evidence="9">RING-type domain-containing protein</fullName>
    </submittedName>
</protein>
<dbReference type="WBParaSite" id="scaffold1189_cov198.g2633">
    <property type="protein sequence ID" value="scaffold1189_cov198.g2633"/>
    <property type="gene ID" value="scaffold1189_cov198.g2633"/>
</dbReference>
<dbReference type="PANTHER" id="PTHR45969:SF69">
    <property type="entry name" value="FINGER DOMAIN PROTEIN, PUTATIVE (AFU_ORTHOLOGUE AFUA_3G12190)-RELATED"/>
    <property type="match status" value="1"/>
</dbReference>
<keyword evidence="6" id="KW-0732">Signal</keyword>
<evidence type="ECO:0000256" key="5">
    <source>
        <dbReference type="SAM" id="MobiDB-lite"/>
    </source>
</evidence>
<feature type="region of interest" description="Disordered" evidence="5">
    <location>
        <begin position="21"/>
        <end position="82"/>
    </location>
</feature>
<dbReference type="GO" id="GO:0016567">
    <property type="term" value="P:protein ubiquitination"/>
    <property type="evidence" value="ECO:0007669"/>
    <property type="project" value="TreeGrafter"/>
</dbReference>
<feature type="compositionally biased region" description="Gly residues" evidence="5">
    <location>
        <begin position="22"/>
        <end position="34"/>
    </location>
</feature>
<name>A0A915LGN9_MELJA</name>
<evidence type="ECO:0000256" key="3">
    <source>
        <dbReference type="ARBA" id="ARBA00022833"/>
    </source>
</evidence>